<feature type="coiled-coil region" evidence="2">
    <location>
        <begin position="348"/>
        <end position="400"/>
    </location>
</feature>
<dbReference type="GO" id="GO:0003341">
    <property type="term" value="P:cilium movement"/>
    <property type="evidence" value="ECO:0007669"/>
    <property type="project" value="TreeGrafter"/>
</dbReference>
<dbReference type="GO" id="GO:0005930">
    <property type="term" value="C:axoneme"/>
    <property type="evidence" value="ECO:0007669"/>
    <property type="project" value="TreeGrafter"/>
</dbReference>
<feature type="compositionally biased region" description="Low complexity" evidence="3">
    <location>
        <begin position="1"/>
        <end position="10"/>
    </location>
</feature>
<feature type="compositionally biased region" description="Basic and acidic residues" evidence="3">
    <location>
        <begin position="11"/>
        <end position="20"/>
    </location>
</feature>
<protein>
    <submittedName>
        <fullName evidence="5">CCD63 protein</fullName>
    </submittedName>
</protein>
<dbReference type="InterPro" id="IPR049258">
    <property type="entry name" value="ODAD1_CC"/>
</dbReference>
<feature type="coiled-coil region" evidence="2">
    <location>
        <begin position="201"/>
        <end position="228"/>
    </location>
</feature>
<dbReference type="Pfam" id="PF21773">
    <property type="entry name" value="ODAD1_CC"/>
    <property type="match status" value="1"/>
</dbReference>
<dbReference type="GO" id="GO:0036158">
    <property type="term" value="P:outer dynein arm assembly"/>
    <property type="evidence" value="ECO:0007669"/>
    <property type="project" value="TreeGrafter"/>
</dbReference>
<feature type="non-terminal residue" evidence="5">
    <location>
        <position position="551"/>
    </location>
</feature>
<dbReference type="PANTHER" id="PTHR21694:SF18">
    <property type="entry name" value="COILED-COIL DOMAIN-CONTAINING PROTEIN 63"/>
    <property type="match status" value="1"/>
</dbReference>
<gene>
    <name evidence="5" type="primary">Ccdc63</name>
    <name evidence="5" type="ORF">PIACAY_R11135</name>
</gene>
<dbReference type="InterPro" id="IPR051876">
    <property type="entry name" value="ODA-DC/CCD"/>
</dbReference>
<feature type="region of interest" description="Disordered" evidence="3">
    <location>
        <begin position="1"/>
        <end position="20"/>
    </location>
</feature>
<evidence type="ECO:0000259" key="4">
    <source>
        <dbReference type="Pfam" id="PF21773"/>
    </source>
</evidence>
<dbReference type="Proteomes" id="UP000653271">
    <property type="component" value="Unassembled WGS sequence"/>
</dbReference>
<accession>A0A850WMB9</accession>
<feature type="domain" description="ODAD1 central coiled coil region" evidence="4">
    <location>
        <begin position="152"/>
        <end position="428"/>
    </location>
</feature>
<comment type="caution">
    <text evidence="5">The sequence shown here is derived from an EMBL/GenBank/DDBJ whole genome shotgun (WGS) entry which is preliminary data.</text>
</comment>
<proteinExistence type="predicted"/>
<evidence type="ECO:0000256" key="1">
    <source>
        <dbReference type="ARBA" id="ARBA00023054"/>
    </source>
</evidence>
<evidence type="ECO:0000256" key="3">
    <source>
        <dbReference type="SAM" id="MobiDB-lite"/>
    </source>
</evidence>
<feature type="coiled-coil region" evidence="2">
    <location>
        <begin position="111"/>
        <end position="161"/>
    </location>
</feature>
<feature type="non-terminal residue" evidence="5">
    <location>
        <position position="1"/>
    </location>
</feature>
<organism evidence="5 6">
    <name type="scientific">Piaya cayana</name>
    <name type="common">Common squirrel cuckoo</name>
    <dbReference type="NCBI Taxonomy" id="33601"/>
    <lineage>
        <taxon>Eukaryota</taxon>
        <taxon>Metazoa</taxon>
        <taxon>Chordata</taxon>
        <taxon>Craniata</taxon>
        <taxon>Vertebrata</taxon>
        <taxon>Euteleostomi</taxon>
        <taxon>Archelosauria</taxon>
        <taxon>Archosauria</taxon>
        <taxon>Dinosauria</taxon>
        <taxon>Saurischia</taxon>
        <taxon>Theropoda</taxon>
        <taxon>Coelurosauria</taxon>
        <taxon>Aves</taxon>
        <taxon>Neognathae</taxon>
        <taxon>Neoaves</taxon>
        <taxon>Otidimorphae</taxon>
        <taxon>Cuculiformes</taxon>
        <taxon>Coccyzidae</taxon>
        <taxon>Piaya</taxon>
    </lineage>
</organism>
<evidence type="ECO:0000313" key="5">
    <source>
        <dbReference type="EMBL" id="NWH71014.1"/>
    </source>
</evidence>
<dbReference type="EMBL" id="WAAB01003520">
    <property type="protein sequence ID" value="NWH71014.1"/>
    <property type="molecule type" value="Genomic_DNA"/>
</dbReference>
<evidence type="ECO:0000256" key="2">
    <source>
        <dbReference type="SAM" id="Coils"/>
    </source>
</evidence>
<keyword evidence="1 2" id="KW-0175">Coiled coil</keyword>
<dbReference type="OrthoDB" id="6766775at2759"/>
<keyword evidence="6" id="KW-1185">Reference proteome</keyword>
<name>A0A850WMB9_PIACA</name>
<sequence>SLSLLQQRGSSLRDELSDTSVPEKEMLAKAEIRKLQKKFRIEAEKIKSCDANTKRQMQAQEKEIELLMEKHKDLSVTLSLITSPRNVMLGERNCTELQRLFQTKSQYDSLIRDKKALLADLDKEILEMERKVVKQKQVAAKVKQENSSKQLQKRIKTLELHLNTVTVHSNTILSRNNELREQIRCLLLQKAVLDRLYLKHQEKLDQQYRRLNADVEQCEQAYQHQTDTLARISARRERRSREILQYNIKMQEQNHAFEQETKLRNFMAIKSTDRSELEERAQKKKALKAAQRAKWDQVKSVESREVVYRRLQELAEDGDIDRLLNSLVEKEQKNFSCFSYATEMNISTEKIQRRTQDLQKRIEALTAECKYKKSSNLHVLQELEKTLMKTTEEGNQYEDEYKKTSTYLGHLKSGMNNLFKSINYDHAMEAMHLEEDKHITDQKLVQFFGTMESKIKELLLMESILSGSPTVGSKSAQSSATPLLASTELPSPVDQTQLCPLPPALDSTTSTIDTLEVPLDHRQLSQLILQNWKKEQSNSTLGRKGRNSVRC</sequence>
<evidence type="ECO:0000313" key="6">
    <source>
        <dbReference type="Proteomes" id="UP000653271"/>
    </source>
</evidence>
<feature type="coiled-coil region" evidence="2">
    <location>
        <begin position="50"/>
        <end position="77"/>
    </location>
</feature>
<reference evidence="5" key="1">
    <citation type="submission" date="2019-09" db="EMBL/GenBank/DDBJ databases">
        <title>Bird 10,000 Genomes (B10K) Project - Family phase.</title>
        <authorList>
            <person name="Zhang G."/>
        </authorList>
    </citation>
    <scope>NUCLEOTIDE SEQUENCE</scope>
    <source>
        <strain evidence="5">B10K-DU-008-47</strain>
        <tissue evidence="5">Mixed tissue sample</tissue>
    </source>
</reference>
<dbReference type="PANTHER" id="PTHR21694">
    <property type="entry name" value="COILED-COIL DOMAIN-CONTAINING PROTEIN 63"/>
    <property type="match status" value="1"/>
</dbReference>
<dbReference type="AlphaFoldDB" id="A0A850WMB9"/>